<evidence type="ECO:0000313" key="1">
    <source>
        <dbReference type="EMBL" id="CAG8541235.1"/>
    </source>
</evidence>
<comment type="caution">
    <text evidence="1">The sequence shown here is derived from an EMBL/GenBank/DDBJ whole genome shotgun (WGS) entry which is preliminary data.</text>
</comment>
<protein>
    <submittedName>
        <fullName evidence="1">3757_t:CDS:1</fullName>
    </submittedName>
</protein>
<gene>
    <name evidence="1" type="ORF">SPELUC_LOCUS4812</name>
</gene>
<name>A0ACA9LNG6_9GLOM</name>
<feature type="non-terminal residue" evidence="1">
    <location>
        <position position="1"/>
    </location>
</feature>
<dbReference type="EMBL" id="CAJVPW010004491">
    <property type="protein sequence ID" value="CAG8541235.1"/>
    <property type="molecule type" value="Genomic_DNA"/>
</dbReference>
<keyword evidence="2" id="KW-1185">Reference proteome</keyword>
<organism evidence="1 2">
    <name type="scientific">Cetraspora pellucida</name>
    <dbReference type="NCBI Taxonomy" id="1433469"/>
    <lineage>
        <taxon>Eukaryota</taxon>
        <taxon>Fungi</taxon>
        <taxon>Fungi incertae sedis</taxon>
        <taxon>Mucoromycota</taxon>
        <taxon>Glomeromycotina</taxon>
        <taxon>Glomeromycetes</taxon>
        <taxon>Diversisporales</taxon>
        <taxon>Gigasporaceae</taxon>
        <taxon>Cetraspora</taxon>
    </lineage>
</organism>
<sequence>LMVENANALFHIMLMPTRWLHNNAWRCVNSIYDEPFISTSSLQHQVSVEKSQAYNDIKDLVVHKGKDRHSNKQLKAFNKETNKISSNKKQQNIANSDGETRRRCRLCYKSGHYAPKCPNKENVM</sequence>
<evidence type="ECO:0000313" key="2">
    <source>
        <dbReference type="Proteomes" id="UP000789366"/>
    </source>
</evidence>
<reference evidence="1" key="1">
    <citation type="submission" date="2021-06" db="EMBL/GenBank/DDBJ databases">
        <authorList>
            <person name="Kallberg Y."/>
            <person name="Tangrot J."/>
            <person name="Rosling A."/>
        </authorList>
    </citation>
    <scope>NUCLEOTIDE SEQUENCE</scope>
    <source>
        <strain evidence="1">28 12/20/2015</strain>
    </source>
</reference>
<dbReference type="Proteomes" id="UP000789366">
    <property type="component" value="Unassembled WGS sequence"/>
</dbReference>
<accession>A0ACA9LNG6</accession>
<proteinExistence type="predicted"/>